<comment type="caution">
    <text evidence="7">The sequence shown here is derived from an EMBL/GenBank/DDBJ whole genome shotgun (WGS) entry which is preliminary data.</text>
</comment>
<evidence type="ECO:0000256" key="5">
    <source>
        <dbReference type="SAM" id="Phobius"/>
    </source>
</evidence>
<keyword evidence="4 5" id="KW-0472">Membrane</keyword>
<sequence length="123" mass="13655">MEVDERERLAHSRTDLAEDRTALANERTFASWVRTGLAAIGIGLGFSALYRQIEPVWIPKALATVFLIAGIYIFMSSQERACAVLERLKTHEVKTVQGRNIKLVTSGMIVATLALIAALWILE</sequence>
<comment type="subcellular location">
    <subcellularLocation>
        <location evidence="1">Endomembrane system</location>
        <topology evidence="1">Multi-pass membrane protein</topology>
    </subcellularLocation>
</comment>
<dbReference type="Pfam" id="PF02656">
    <property type="entry name" value="DUF202"/>
    <property type="match status" value="1"/>
</dbReference>
<dbReference type="OrthoDB" id="582337at2"/>
<evidence type="ECO:0000313" key="7">
    <source>
        <dbReference type="EMBL" id="PWG01612.1"/>
    </source>
</evidence>
<dbReference type="EMBL" id="QFFF01000001">
    <property type="protein sequence ID" value="PWG01612.1"/>
    <property type="molecule type" value="Genomic_DNA"/>
</dbReference>
<feature type="transmembrane region" description="Helical" evidence="5">
    <location>
        <begin position="103"/>
        <end position="122"/>
    </location>
</feature>
<feature type="transmembrane region" description="Helical" evidence="5">
    <location>
        <begin position="56"/>
        <end position="75"/>
    </location>
</feature>
<evidence type="ECO:0000313" key="8">
    <source>
        <dbReference type="Proteomes" id="UP000245916"/>
    </source>
</evidence>
<proteinExistence type="predicted"/>
<protein>
    <submittedName>
        <fullName evidence="7">DUF202 domain-containing protein</fullName>
    </submittedName>
</protein>
<evidence type="ECO:0000256" key="1">
    <source>
        <dbReference type="ARBA" id="ARBA00004127"/>
    </source>
</evidence>
<evidence type="ECO:0000259" key="6">
    <source>
        <dbReference type="Pfam" id="PF02656"/>
    </source>
</evidence>
<feature type="transmembrane region" description="Helical" evidence="5">
    <location>
        <begin position="29"/>
        <end position="50"/>
    </location>
</feature>
<organism evidence="7 8">
    <name type="scientific">Allosphingosinicella humi</name>
    <dbReference type="NCBI Taxonomy" id="2068657"/>
    <lineage>
        <taxon>Bacteria</taxon>
        <taxon>Pseudomonadati</taxon>
        <taxon>Pseudomonadota</taxon>
        <taxon>Alphaproteobacteria</taxon>
        <taxon>Sphingomonadales</taxon>
        <taxon>Sphingomonadaceae</taxon>
        <taxon>Allosphingosinicella</taxon>
    </lineage>
</organism>
<dbReference type="InterPro" id="IPR003807">
    <property type="entry name" value="DUF202"/>
</dbReference>
<keyword evidence="2 5" id="KW-0812">Transmembrane</keyword>
<evidence type="ECO:0000256" key="2">
    <source>
        <dbReference type="ARBA" id="ARBA00022692"/>
    </source>
</evidence>
<accession>A0A2U2IZU2</accession>
<feature type="domain" description="DUF202" evidence="6">
    <location>
        <begin position="20"/>
        <end position="80"/>
    </location>
</feature>
<gene>
    <name evidence="7" type="ORF">DF286_01035</name>
</gene>
<dbReference type="AlphaFoldDB" id="A0A2U2IZU2"/>
<evidence type="ECO:0000256" key="4">
    <source>
        <dbReference type="ARBA" id="ARBA00023136"/>
    </source>
</evidence>
<keyword evidence="3 5" id="KW-1133">Transmembrane helix</keyword>
<name>A0A2U2IZU2_9SPHN</name>
<dbReference type="Proteomes" id="UP000245916">
    <property type="component" value="Unassembled WGS sequence"/>
</dbReference>
<keyword evidence="8" id="KW-1185">Reference proteome</keyword>
<reference evidence="7 8" key="1">
    <citation type="submission" date="2018-05" db="EMBL/GenBank/DDBJ databases">
        <title>Genome of Sphingosinicella humi QZX222.</title>
        <authorList>
            <person name="Qiao Z."/>
            <person name="Wang G."/>
        </authorList>
    </citation>
    <scope>NUCLEOTIDE SEQUENCE [LARGE SCALE GENOMIC DNA]</scope>
    <source>
        <strain evidence="7 8">QZX222</strain>
    </source>
</reference>
<dbReference type="RefSeq" id="WP_109269753.1">
    <property type="nucleotide sequence ID" value="NZ_QFFF01000001.1"/>
</dbReference>
<dbReference type="GO" id="GO:0012505">
    <property type="term" value="C:endomembrane system"/>
    <property type="evidence" value="ECO:0007669"/>
    <property type="project" value="UniProtKB-SubCell"/>
</dbReference>
<evidence type="ECO:0000256" key="3">
    <source>
        <dbReference type="ARBA" id="ARBA00022989"/>
    </source>
</evidence>